<dbReference type="AlphaFoldDB" id="A0A9W8A0P8"/>
<feature type="domain" description="Myb-like" evidence="3">
    <location>
        <begin position="175"/>
        <end position="225"/>
    </location>
</feature>
<keyword evidence="1" id="KW-0479">Metal-binding</keyword>
<evidence type="ECO:0000256" key="2">
    <source>
        <dbReference type="SAM" id="MobiDB-lite"/>
    </source>
</evidence>
<dbReference type="GO" id="GO:0005634">
    <property type="term" value="C:nucleus"/>
    <property type="evidence" value="ECO:0007669"/>
    <property type="project" value="TreeGrafter"/>
</dbReference>
<sequence>MTSNASIDMQGISLSQLRATVNNQGPDEDEHYELKETRHPNKSHRKFRDESSTTPGIASNTGTASIGNIDTALIQTPARQAKDAAIRALKDLQLKHLGGADISSYINDAEASIDDTDQNTPFPKVRAAWTREEDRLLILGVKVYGPNTESWPKIATLVPGRTNKSCRKRWFHSLDPTLHKGPWTAEEDRLLRERVAKHPGQWSRVAEGIQGRTDDQCAKRWRESLDPEIDRTKWRPEEDQLLLEKYSEFGTQWQKIATFFKGRPGLHCRNRWRKIQRMIKQQGKTDNIQGNTTQHGGAHKDAQSVVGSNPSQGNQDGQGSRPQSLVAAPHESTLPIDSQASYVDNQIGGVSSEDFYQNDTSTIQSSLNYLNANAGHALSHAQIVTSAPASNQNVMNSMPQYYSMGDQESDYNASYTSAGQQTMLNDGNLQSQTTIPSCGFSGNSVSTPGTNAAKRTSSALFTPTEEQRRRLRQLGLKLYGCSAAKDECFETFSDVVSLNTHIKFCHPTVAQMIPSLGGATGLQTPGGLPKSKDAVIKPYKCAMPGCERVYKNVNGLEYHIFHSKRASSHLNPETYQMALQEMQNQHGKHHIDGSSLGLSTFSQLAPKPESSMSGQSYMVLPGGSDNSHMAGGNRVNPFLRCTNPECSFTCTSGEEYKAHISEAHIRPIKRAVKPSSRTKGGEHAFKGATRTIGGPSSSSMSKNHPVLPNLPTNPGFFIPPDPSFMSAPAILPGKVPNDYSSGGSYFSAVPLQGKTFTNNGQMYQGNPSAASIRNFDLPGSATSIEFFQQNPQEMTSQHLDILASLMSHEEQANGHQNLYLPNNNIYSLPKSNSDIDVSSKELAKGKQSGDNMKQSILGGRANVITSSTASHSSTSLVVDGEGRDVIDMLSLATVPPGQSQSNNTSGGVNAFHQSQIGAHQNTPSKESIQFSGSQIAQSLYPSYFMSSENISGIHKDQQQSTPNTPHTSLGDMTSRINYNALLQRQYAEAPAPPFLNDAGRRPRSFPAVTAADSFDANSQLQMLSQMPSGTVAQGLYSSMANTLACPQPSCTARFSTKQDQEHHVRFAHPRDPKPLLSLPASPENEVPGYSNRVSGYGTGTDAISTPNWIFDFQNSMFPVEDRSGGNQPTLSQSVMDSIASRIAQSTLSHSNQNMADSPSTLPASIATIVSQPGETSSHQHPEQEQALFPQLNNKSATDTSFIDFSSLFSFGDHQN</sequence>
<feature type="domain" description="Myb-like" evidence="3">
    <location>
        <begin position="226"/>
        <end position="276"/>
    </location>
</feature>
<feature type="region of interest" description="Disordered" evidence="2">
    <location>
        <begin position="22"/>
        <end position="64"/>
    </location>
</feature>
<dbReference type="GO" id="GO:0008270">
    <property type="term" value="F:zinc ion binding"/>
    <property type="evidence" value="ECO:0007669"/>
    <property type="project" value="UniProtKB-KW"/>
</dbReference>
<dbReference type="PROSITE" id="PS51294">
    <property type="entry name" value="HTH_MYB"/>
    <property type="match status" value="3"/>
</dbReference>
<feature type="domain" description="HTH myb-type" evidence="6">
    <location>
        <begin position="124"/>
        <end position="170"/>
    </location>
</feature>
<evidence type="ECO:0000259" key="6">
    <source>
        <dbReference type="PROSITE" id="PS51294"/>
    </source>
</evidence>
<comment type="caution">
    <text evidence="7">The sequence shown here is derived from an EMBL/GenBank/DDBJ whole genome shotgun (WGS) entry which is preliminary data.</text>
</comment>
<keyword evidence="1" id="KW-0862">Zinc</keyword>
<feature type="region of interest" description="Disordered" evidence="2">
    <location>
        <begin position="280"/>
        <end position="326"/>
    </location>
</feature>
<organism evidence="7 8">
    <name type="scientific">Mycoemilia scoparia</name>
    <dbReference type="NCBI Taxonomy" id="417184"/>
    <lineage>
        <taxon>Eukaryota</taxon>
        <taxon>Fungi</taxon>
        <taxon>Fungi incertae sedis</taxon>
        <taxon>Zoopagomycota</taxon>
        <taxon>Kickxellomycotina</taxon>
        <taxon>Kickxellomycetes</taxon>
        <taxon>Kickxellales</taxon>
        <taxon>Kickxellaceae</taxon>
        <taxon>Mycoemilia</taxon>
    </lineage>
</organism>
<dbReference type="PROSITE" id="PS50157">
    <property type="entry name" value="ZINC_FINGER_C2H2_2"/>
    <property type="match status" value="1"/>
</dbReference>
<keyword evidence="1" id="KW-0863">Zinc-finger</keyword>
<dbReference type="SUPFAM" id="SSF46689">
    <property type="entry name" value="Homeodomain-like"/>
    <property type="match status" value="2"/>
</dbReference>
<gene>
    <name evidence="7" type="ORF">H4219_004594</name>
</gene>
<dbReference type="InterPro" id="IPR009057">
    <property type="entry name" value="Homeodomain-like_sf"/>
</dbReference>
<evidence type="ECO:0000259" key="3">
    <source>
        <dbReference type="PROSITE" id="PS50090"/>
    </source>
</evidence>
<dbReference type="CDD" id="cd00167">
    <property type="entry name" value="SANT"/>
    <property type="match status" value="3"/>
</dbReference>
<dbReference type="PANTHER" id="PTHR45614:SF51">
    <property type="entry name" value="MYB-LIKE DNA-BINDING PROTEIN BAS1"/>
    <property type="match status" value="1"/>
</dbReference>
<dbReference type="InterPro" id="IPR001005">
    <property type="entry name" value="SANT/Myb"/>
</dbReference>
<feature type="compositionally biased region" description="Polar residues" evidence="2">
    <location>
        <begin position="52"/>
        <end position="64"/>
    </location>
</feature>
<evidence type="ECO:0000313" key="8">
    <source>
        <dbReference type="Proteomes" id="UP001150538"/>
    </source>
</evidence>
<protein>
    <submittedName>
        <fullName evidence="7">Uncharacterized protein</fullName>
    </submittedName>
</protein>
<feature type="domain" description="SANT" evidence="5">
    <location>
        <begin position="178"/>
        <end position="226"/>
    </location>
</feature>
<dbReference type="InterPro" id="IPR017884">
    <property type="entry name" value="SANT_dom"/>
</dbReference>
<feature type="compositionally biased region" description="Polar residues" evidence="2">
    <location>
        <begin position="305"/>
        <end position="323"/>
    </location>
</feature>
<dbReference type="GO" id="GO:0000978">
    <property type="term" value="F:RNA polymerase II cis-regulatory region sequence-specific DNA binding"/>
    <property type="evidence" value="ECO:0007669"/>
    <property type="project" value="TreeGrafter"/>
</dbReference>
<dbReference type="Gene3D" id="1.10.10.60">
    <property type="entry name" value="Homeodomain-like"/>
    <property type="match status" value="3"/>
</dbReference>
<dbReference type="SMART" id="SM00355">
    <property type="entry name" value="ZnF_C2H2"/>
    <property type="match status" value="4"/>
</dbReference>
<feature type="region of interest" description="Disordered" evidence="2">
    <location>
        <begin position="673"/>
        <end position="702"/>
    </location>
</feature>
<proteinExistence type="predicted"/>
<dbReference type="PROSITE" id="PS50090">
    <property type="entry name" value="MYB_LIKE"/>
    <property type="match status" value="3"/>
</dbReference>
<dbReference type="PROSITE" id="PS00028">
    <property type="entry name" value="ZINC_FINGER_C2H2_1"/>
    <property type="match status" value="1"/>
</dbReference>
<feature type="domain" description="HTH myb-type" evidence="6">
    <location>
        <begin position="175"/>
        <end position="229"/>
    </location>
</feature>
<evidence type="ECO:0000313" key="7">
    <source>
        <dbReference type="EMBL" id="KAJ1914884.1"/>
    </source>
</evidence>
<feature type="compositionally biased region" description="Polar residues" evidence="2">
    <location>
        <begin position="282"/>
        <end position="295"/>
    </location>
</feature>
<dbReference type="OrthoDB" id="2143914at2759"/>
<dbReference type="InterPro" id="IPR013087">
    <property type="entry name" value="Znf_C2H2_type"/>
</dbReference>
<dbReference type="PANTHER" id="PTHR45614">
    <property type="entry name" value="MYB PROTEIN-RELATED"/>
    <property type="match status" value="1"/>
</dbReference>
<dbReference type="SMART" id="SM00717">
    <property type="entry name" value="SANT"/>
    <property type="match status" value="3"/>
</dbReference>
<dbReference type="Pfam" id="PF00249">
    <property type="entry name" value="Myb_DNA-binding"/>
    <property type="match status" value="3"/>
</dbReference>
<dbReference type="InterPro" id="IPR050560">
    <property type="entry name" value="MYB_TF"/>
</dbReference>
<dbReference type="PROSITE" id="PS51293">
    <property type="entry name" value="SANT"/>
    <property type="match status" value="1"/>
</dbReference>
<keyword evidence="8" id="KW-1185">Reference proteome</keyword>
<dbReference type="EMBL" id="JANBPU010000175">
    <property type="protein sequence ID" value="KAJ1914884.1"/>
    <property type="molecule type" value="Genomic_DNA"/>
</dbReference>
<feature type="domain" description="Myb-like" evidence="3">
    <location>
        <begin position="126"/>
        <end position="174"/>
    </location>
</feature>
<feature type="domain" description="HTH myb-type" evidence="6">
    <location>
        <begin position="231"/>
        <end position="280"/>
    </location>
</feature>
<accession>A0A9W8A0P8</accession>
<dbReference type="Proteomes" id="UP001150538">
    <property type="component" value="Unassembled WGS sequence"/>
</dbReference>
<evidence type="ECO:0000256" key="1">
    <source>
        <dbReference type="PROSITE-ProRule" id="PRU00042"/>
    </source>
</evidence>
<feature type="domain" description="C2H2-type" evidence="4">
    <location>
        <begin position="479"/>
        <end position="506"/>
    </location>
</feature>
<dbReference type="GO" id="GO:0000981">
    <property type="term" value="F:DNA-binding transcription factor activity, RNA polymerase II-specific"/>
    <property type="evidence" value="ECO:0007669"/>
    <property type="project" value="TreeGrafter"/>
</dbReference>
<dbReference type="InterPro" id="IPR017930">
    <property type="entry name" value="Myb_dom"/>
</dbReference>
<reference evidence="7" key="1">
    <citation type="submission" date="2022-07" db="EMBL/GenBank/DDBJ databases">
        <title>Phylogenomic reconstructions and comparative analyses of Kickxellomycotina fungi.</title>
        <authorList>
            <person name="Reynolds N.K."/>
            <person name="Stajich J.E."/>
            <person name="Barry K."/>
            <person name="Grigoriev I.V."/>
            <person name="Crous P."/>
            <person name="Smith M.E."/>
        </authorList>
    </citation>
    <scope>NUCLEOTIDE SEQUENCE</scope>
    <source>
        <strain evidence="7">NBRC 100468</strain>
    </source>
</reference>
<evidence type="ECO:0000259" key="5">
    <source>
        <dbReference type="PROSITE" id="PS51293"/>
    </source>
</evidence>
<name>A0A9W8A0P8_9FUNG</name>
<evidence type="ECO:0000259" key="4">
    <source>
        <dbReference type="PROSITE" id="PS50157"/>
    </source>
</evidence>